<dbReference type="Proteomes" id="UP000248917">
    <property type="component" value="Unassembled WGS sequence"/>
</dbReference>
<feature type="signal peptide" evidence="1">
    <location>
        <begin position="1"/>
        <end position="22"/>
    </location>
</feature>
<dbReference type="AlphaFoldDB" id="A0A326RKA6"/>
<proteinExistence type="predicted"/>
<comment type="caution">
    <text evidence="2">The sequence shown here is derived from an EMBL/GenBank/DDBJ whole genome shotgun (WGS) entry which is preliminary data.</text>
</comment>
<dbReference type="EMBL" id="QKTX01000020">
    <property type="protein sequence ID" value="PZV77566.1"/>
    <property type="molecule type" value="Genomic_DNA"/>
</dbReference>
<dbReference type="OrthoDB" id="827934at2"/>
<dbReference type="RefSeq" id="WP_111394793.1">
    <property type="nucleotide sequence ID" value="NZ_QKTX01000020.1"/>
</dbReference>
<evidence type="ECO:0000313" key="3">
    <source>
        <dbReference type="Proteomes" id="UP000248917"/>
    </source>
</evidence>
<evidence type="ECO:0000256" key="1">
    <source>
        <dbReference type="SAM" id="SignalP"/>
    </source>
</evidence>
<evidence type="ECO:0008006" key="4">
    <source>
        <dbReference type="Google" id="ProtNLM"/>
    </source>
</evidence>
<feature type="chain" id="PRO_5016312163" description="Secreted protein" evidence="1">
    <location>
        <begin position="23"/>
        <end position="83"/>
    </location>
</feature>
<evidence type="ECO:0000313" key="2">
    <source>
        <dbReference type="EMBL" id="PZV77566.1"/>
    </source>
</evidence>
<accession>A0A326RKA6</accession>
<sequence length="83" mass="8992">MIKIQKLLPALALVLGATLAMAMNIANPVPNQLFAEDPANPGQFINVTTWEPDEDYECVSTGDCLYDSPNGTVIQNGTFRILP</sequence>
<gene>
    <name evidence="2" type="ORF">CLV31_12034</name>
</gene>
<keyword evidence="1" id="KW-0732">Signal</keyword>
<name>A0A326RKA6_9BACT</name>
<reference evidence="2 3" key="1">
    <citation type="submission" date="2018-06" db="EMBL/GenBank/DDBJ databases">
        <title>Genomic Encyclopedia of Archaeal and Bacterial Type Strains, Phase II (KMG-II): from individual species to whole genera.</title>
        <authorList>
            <person name="Goeker M."/>
        </authorList>
    </citation>
    <scope>NUCLEOTIDE SEQUENCE [LARGE SCALE GENOMIC DNA]</scope>
    <source>
        <strain evidence="2 3">T4</strain>
    </source>
</reference>
<organism evidence="2 3">
    <name type="scientific">Algoriphagus aquaeductus</name>
    <dbReference type="NCBI Taxonomy" id="475299"/>
    <lineage>
        <taxon>Bacteria</taxon>
        <taxon>Pseudomonadati</taxon>
        <taxon>Bacteroidota</taxon>
        <taxon>Cytophagia</taxon>
        <taxon>Cytophagales</taxon>
        <taxon>Cyclobacteriaceae</taxon>
        <taxon>Algoriphagus</taxon>
    </lineage>
</organism>
<protein>
    <recommendedName>
        <fullName evidence="4">Secreted protein</fullName>
    </recommendedName>
</protein>
<keyword evidence="3" id="KW-1185">Reference proteome</keyword>